<dbReference type="GO" id="GO:0006979">
    <property type="term" value="P:response to oxidative stress"/>
    <property type="evidence" value="ECO:0007669"/>
    <property type="project" value="TreeGrafter"/>
</dbReference>
<keyword evidence="4" id="KW-1185">Reference proteome</keyword>
<sequence>MPSGLIFLAEGAEEMELVITADVLRRAGVDVVIAGVAGDGPVKCSNKVTVVPDKSLSEAASKHYDILICPGGAKGSETLCKSKEVGAALQDQEKRGGFIAAVCAAPTALVAHNIAKGKKLTSYPGMADKFKDYKYLEERVVVDGKLITSRGPGTTFEFALAIVEQLVGKEKVQSLTSGLVLK</sequence>
<organism evidence="4 7">
    <name type="scientific">Biomphalaria glabrata</name>
    <name type="common">Bloodfluke planorb</name>
    <name type="synonym">Freshwater snail</name>
    <dbReference type="NCBI Taxonomy" id="6526"/>
    <lineage>
        <taxon>Eukaryota</taxon>
        <taxon>Metazoa</taxon>
        <taxon>Spiralia</taxon>
        <taxon>Lophotrochozoa</taxon>
        <taxon>Mollusca</taxon>
        <taxon>Gastropoda</taxon>
        <taxon>Heterobranchia</taxon>
        <taxon>Euthyneura</taxon>
        <taxon>Panpulmonata</taxon>
        <taxon>Hygrophila</taxon>
        <taxon>Lymnaeoidea</taxon>
        <taxon>Planorbidae</taxon>
        <taxon>Biomphalaria</taxon>
    </lineage>
</organism>
<dbReference type="InterPro" id="IPR006287">
    <property type="entry name" value="DJ-1"/>
</dbReference>
<dbReference type="RefSeq" id="XP_013065462.2">
    <property type="nucleotide sequence ID" value="XM_013210008.2"/>
</dbReference>
<evidence type="ECO:0000313" key="6">
    <source>
        <dbReference type="RefSeq" id="XP_013065462.2"/>
    </source>
</evidence>
<evidence type="ECO:0000259" key="3">
    <source>
        <dbReference type="Pfam" id="PF01965"/>
    </source>
</evidence>
<protein>
    <submittedName>
        <fullName evidence="5 6">Protein dj-1beta-like</fullName>
    </submittedName>
</protein>
<dbReference type="FunFam" id="3.40.50.880:FF:000022">
    <property type="entry name" value="protein deglycase DJ-1"/>
    <property type="match status" value="1"/>
</dbReference>
<dbReference type="InterPro" id="IPR029062">
    <property type="entry name" value="Class_I_gatase-like"/>
</dbReference>
<dbReference type="KEGG" id="bgt:106054229"/>
<dbReference type="GO" id="GO:1903189">
    <property type="term" value="P:glyoxal metabolic process"/>
    <property type="evidence" value="ECO:0007669"/>
    <property type="project" value="TreeGrafter"/>
</dbReference>
<evidence type="ECO:0000256" key="2">
    <source>
        <dbReference type="ARBA" id="ARBA00022490"/>
    </source>
</evidence>
<dbReference type="Gene3D" id="3.40.50.880">
    <property type="match status" value="1"/>
</dbReference>
<reference evidence="5 6" key="1">
    <citation type="submission" date="2025-04" db="UniProtKB">
        <authorList>
            <consortium name="RefSeq"/>
        </authorList>
    </citation>
    <scope>IDENTIFICATION</scope>
</reference>
<dbReference type="RefSeq" id="XP_013065461.2">
    <property type="nucleotide sequence ID" value="XM_013210007.2"/>
</dbReference>
<dbReference type="InterPro" id="IPR002818">
    <property type="entry name" value="DJ-1/PfpI"/>
</dbReference>
<dbReference type="NCBIfam" id="TIGR01383">
    <property type="entry name" value="not_thiJ"/>
    <property type="match status" value="1"/>
</dbReference>
<evidence type="ECO:0000313" key="4">
    <source>
        <dbReference type="Proteomes" id="UP001165740"/>
    </source>
</evidence>
<gene>
    <name evidence="5 6 7" type="primary">LOC106054229</name>
</gene>
<evidence type="ECO:0000313" key="7">
    <source>
        <dbReference type="RefSeq" id="XP_055880259.1"/>
    </source>
</evidence>
<dbReference type="OrthoDB" id="543156at2759"/>
<evidence type="ECO:0000256" key="1">
    <source>
        <dbReference type="ARBA" id="ARBA00004496"/>
    </source>
</evidence>
<comment type="subcellular location">
    <subcellularLocation>
        <location evidence="1">Cytoplasm</location>
    </subcellularLocation>
</comment>
<dbReference type="InterPro" id="IPR050325">
    <property type="entry name" value="Prot/Nucl_acid_deglycase"/>
</dbReference>
<keyword evidence="2" id="KW-0963">Cytoplasm</keyword>
<proteinExistence type="predicted"/>
<dbReference type="GeneID" id="106054229"/>
<dbReference type="OMA" id="KATCYPG"/>
<dbReference type="Pfam" id="PF01965">
    <property type="entry name" value="DJ-1_PfpI"/>
    <property type="match status" value="1"/>
</dbReference>
<feature type="domain" description="DJ-1/PfpI" evidence="3">
    <location>
        <begin position="5"/>
        <end position="165"/>
    </location>
</feature>
<dbReference type="SUPFAM" id="SSF52317">
    <property type="entry name" value="Class I glutamine amidotransferase-like"/>
    <property type="match status" value="1"/>
</dbReference>
<evidence type="ECO:0000313" key="5">
    <source>
        <dbReference type="RefSeq" id="XP_013065461.2"/>
    </source>
</evidence>
<dbReference type="RefSeq" id="XP_055880259.1">
    <property type="nucleotide sequence ID" value="XM_056024284.1"/>
</dbReference>
<dbReference type="Proteomes" id="UP001165740">
    <property type="component" value="Chromosome 3"/>
</dbReference>
<accession>A0A9W2ZZA1</accession>
<dbReference type="CDD" id="cd03135">
    <property type="entry name" value="GATase1_DJ-1"/>
    <property type="match status" value="1"/>
</dbReference>
<dbReference type="GO" id="GO:0005634">
    <property type="term" value="C:nucleus"/>
    <property type="evidence" value="ECO:0007669"/>
    <property type="project" value="TreeGrafter"/>
</dbReference>
<dbReference type="PANTHER" id="PTHR48094:SF12">
    <property type="entry name" value="PARKINSON DISEASE PROTEIN 7 HOMOLOG"/>
    <property type="match status" value="1"/>
</dbReference>
<dbReference type="GO" id="GO:0046295">
    <property type="term" value="P:glycolate biosynthetic process"/>
    <property type="evidence" value="ECO:0007669"/>
    <property type="project" value="TreeGrafter"/>
</dbReference>
<dbReference type="GO" id="GO:0005739">
    <property type="term" value="C:mitochondrion"/>
    <property type="evidence" value="ECO:0007669"/>
    <property type="project" value="TreeGrafter"/>
</dbReference>
<dbReference type="GO" id="GO:0023051">
    <property type="term" value="P:regulation of signaling"/>
    <property type="evidence" value="ECO:0007669"/>
    <property type="project" value="UniProtKB-ARBA"/>
</dbReference>
<dbReference type="GO" id="GO:0010646">
    <property type="term" value="P:regulation of cell communication"/>
    <property type="evidence" value="ECO:0007669"/>
    <property type="project" value="UniProtKB-ARBA"/>
</dbReference>
<dbReference type="AlphaFoldDB" id="A0A9W2ZZA1"/>
<dbReference type="PANTHER" id="PTHR48094">
    <property type="entry name" value="PROTEIN/NUCLEIC ACID DEGLYCASE DJ-1-RELATED"/>
    <property type="match status" value="1"/>
</dbReference>
<name>A0A9W2ZZA1_BIOGL</name>